<proteinExistence type="predicted"/>
<dbReference type="EMBL" id="CAJNAQ010000002">
    <property type="protein sequence ID" value="CAE6485937.1"/>
    <property type="molecule type" value="Genomic_DNA"/>
</dbReference>
<reference evidence="1" key="1">
    <citation type="submission" date="2021-02" db="EMBL/GenBank/DDBJ databases">
        <authorList>
            <person name="Han P."/>
        </authorList>
    </citation>
    <scope>NUCLEOTIDE SEQUENCE</scope>
    <source>
        <strain evidence="1">Candidatus Nitrosotenuis uzonensis 5A</strain>
    </source>
</reference>
<dbReference type="Proteomes" id="UP000655759">
    <property type="component" value="Unassembled WGS sequence"/>
</dbReference>
<organism evidence="1 2">
    <name type="scientific">Candidatus Nitrosotenuis uzonensis</name>
    <dbReference type="NCBI Taxonomy" id="1407055"/>
    <lineage>
        <taxon>Archaea</taxon>
        <taxon>Nitrososphaerota</taxon>
        <taxon>Candidatus Nitrosotenuis</taxon>
    </lineage>
</organism>
<evidence type="ECO:0000313" key="1">
    <source>
        <dbReference type="EMBL" id="CAE6485937.1"/>
    </source>
</evidence>
<gene>
    <name evidence="1" type="ORF">NUZ5A_20074</name>
</gene>
<evidence type="ECO:0000313" key="2">
    <source>
        <dbReference type="Proteomes" id="UP000655759"/>
    </source>
</evidence>
<protein>
    <submittedName>
        <fullName evidence="1">Uncharacterized protein</fullName>
    </submittedName>
</protein>
<name>A0A812EY96_9ARCH</name>
<accession>A0A812EY96</accession>
<dbReference type="AlphaFoldDB" id="A0A812EY96"/>
<comment type="caution">
    <text evidence="1">The sequence shown here is derived from an EMBL/GenBank/DDBJ whole genome shotgun (WGS) entry which is preliminary data.</text>
</comment>
<sequence>MLFAFLVIGYVAYTGADVSNEYDSVSKVRNIALNEVVDPIAKKVLKEASESELDKIVDSAAKQYQKGAVIDG</sequence>